<feature type="compositionally biased region" description="Low complexity" evidence="12">
    <location>
        <begin position="794"/>
        <end position="803"/>
    </location>
</feature>
<comment type="subcellular location">
    <subcellularLocation>
        <location evidence="1">Cell membrane</location>
        <topology evidence="1">Multi-pass membrane protein</topology>
    </subcellularLocation>
</comment>
<dbReference type="Pfam" id="PF08448">
    <property type="entry name" value="PAS_4"/>
    <property type="match status" value="2"/>
</dbReference>
<keyword evidence="4" id="KW-0808">Transferase</keyword>
<dbReference type="SUPFAM" id="SSF55073">
    <property type="entry name" value="Nucleotide cyclase"/>
    <property type="match status" value="1"/>
</dbReference>
<evidence type="ECO:0000256" key="6">
    <source>
        <dbReference type="ARBA" id="ARBA00022741"/>
    </source>
</evidence>
<evidence type="ECO:0000256" key="9">
    <source>
        <dbReference type="ARBA" id="ARBA00022989"/>
    </source>
</evidence>
<evidence type="ECO:0000256" key="3">
    <source>
        <dbReference type="ARBA" id="ARBA00022553"/>
    </source>
</evidence>
<evidence type="ECO:0000256" key="5">
    <source>
        <dbReference type="ARBA" id="ARBA00022692"/>
    </source>
</evidence>
<keyword evidence="7" id="KW-0418">Kinase</keyword>
<dbReference type="NCBIfam" id="TIGR00229">
    <property type="entry name" value="sensory_box"/>
    <property type="match status" value="2"/>
</dbReference>
<evidence type="ECO:0000313" key="16">
    <source>
        <dbReference type="EMBL" id="MBB3121455.1"/>
    </source>
</evidence>
<dbReference type="CDD" id="cd12912">
    <property type="entry name" value="PDC2_MCP_like"/>
    <property type="match status" value="1"/>
</dbReference>
<name>A0A7W5BFR4_9BURK</name>
<dbReference type="GO" id="GO:0000160">
    <property type="term" value="P:phosphorelay signal transduction system"/>
    <property type="evidence" value="ECO:0007669"/>
    <property type="project" value="UniProtKB-KW"/>
</dbReference>
<feature type="domain" description="PAS" evidence="14">
    <location>
        <begin position="371"/>
        <end position="441"/>
    </location>
</feature>
<keyword evidence="9 13" id="KW-1133">Transmembrane helix</keyword>
<dbReference type="Pfam" id="PF02743">
    <property type="entry name" value="dCache_1"/>
    <property type="match status" value="1"/>
</dbReference>
<dbReference type="InterPro" id="IPR013656">
    <property type="entry name" value="PAS_4"/>
</dbReference>
<keyword evidence="11 13" id="KW-0472">Membrane</keyword>
<evidence type="ECO:0000256" key="7">
    <source>
        <dbReference type="ARBA" id="ARBA00022777"/>
    </source>
</evidence>
<feature type="region of interest" description="Disordered" evidence="12">
    <location>
        <begin position="778"/>
        <end position="803"/>
    </location>
</feature>
<keyword evidence="2" id="KW-1003">Cell membrane</keyword>
<keyword evidence="5 13" id="KW-0812">Transmembrane</keyword>
<dbReference type="GO" id="GO:0016301">
    <property type="term" value="F:kinase activity"/>
    <property type="evidence" value="ECO:0007669"/>
    <property type="project" value="UniProtKB-KW"/>
</dbReference>
<dbReference type="CDD" id="cd06225">
    <property type="entry name" value="HAMP"/>
    <property type="match status" value="1"/>
</dbReference>
<dbReference type="InterPro" id="IPR029787">
    <property type="entry name" value="Nucleotide_cyclase"/>
</dbReference>
<evidence type="ECO:0000313" key="17">
    <source>
        <dbReference type="Proteomes" id="UP000541535"/>
    </source>
</evidence>
<dbReference type="AlphaFoldDB" id="A0A7W5BFR4"/>
<dbReference type="CDD" id="cd01949">
    <property type="entry name" value="GGDEF"/>
    <property type="match status" value="1"/>
</dbReference>
<dbReference type="InterPro" id="IPR043128">
    <property type="entry name" value="Rev_trsase/Diguanyl_cyclase"/>
</dbReference>
<comment type="caution">
    <text evidence="16">The sequence shown here is derived from an EMBL/GenBank/DDBJ whole genome shotgun (WGS) entry which is preliminary data.</text>
</comment>
<dbReference type="Gene3D" id="3.30.70.270">
    <property type="match status" value="1"/>
</dbReference>
<evidence type="ECO:0000256" key="8">
    <source>
        <dbReference type="ARBA" id="ARBA00022840"/>
    </source>
</evidence>
<dbReference type="EMBL" id="JACHXD010000016">
    <property type="protein sequence ID" value="MBB3121455.1"/>
    <property type="molecule type" value="Genomic_DNA"/>
</dbReference>
<dbReference type="SUPFAM" id="SSF103190">
    <property type="entry name" value="Sensory domain-like"/>
    <property type="match status" value="1"/>
</dbReference>
<evidence type="ECO:0000256" key="10">
    <source>
        <dbReference type="ARBA" id="ARBA00023012"/>
    </source>
</evidence>
<evidence type="ECO:0000259" key="14">
    <source>
        <dbReference type="PROSITE" id="PS50112"/>
    </source>
</evidence>
<dbReference type="GO" id="GO:0005524">
    <property type="term" value="F:ATP binding"/>
    <property type="evidence" value="ECO:0007669"/>
    <property type="project" value="UniProtKB-KW"/>
</dbReference>
<sequence length="803" mass="87566">MAMTGFLPRSLKFRLTSFVVVLVLAATSIVTTLALTVAERDMKGVIGSQQINLLSGAAAFIDEQLKNRLNLLAALAESLPEAARRDPEALRQALQTHATVSAEFTNVVAFGRDGELVASLRDSGLSRSLNVSSRPYFLQTLSTKRAVIAPPLRSRLSNLPVVLITQPLLDKKGEVQFVLAGSIDLLHSDFFQQFDLLRPGKTGYLYVMTSDGVIVNHPDKSRLLGHVASRSGTDQATEKALAGFEGWTEAESLEGDGPGIYTFKRLASTNWIAAARYPTSEAFAPMKAMRQQAILLASVCAALAGLLAWLMVLRFLRPLETLRAHLGDIRHGHADLEALHVGAKDEIGELGAALVEDVRERDAALRQLEASEKRARLIADNIPALISYIDKDLRYRFTNEHYQFLLGVDPKSLLGRTVNDVFGGEVDARWRDCMEAALAGQRVHVEREGEELGRYMHLMVDMVPDFAPDGSVPGFYVMANDITERKMAELTQAASQKRLQLITDHLPALVSAIGPDHRFQFGNAAFQRWLGVDPNTLPGRPVVDAIGEAHYAIAKPCLDRAFQGEVTSYEAKAKVGEESRILASTLIPDLRQDGSVAAVYVLTSDMTHVKAVEEQLIELARRDTLTGIANRRMFEETLQQALDRARRRDSPLALAYLDIDHFKSINDTLGHGAGDDVLKEFAMRLTASVRSTDTVARLAGDEFAIVFENVLPPDEATTLAERIVGAIRPAFNLQTGMLPVTCSVGIAVHAGPGENPAGLLARADAALYDAKRNGRNGYVVDERPAGPRPVLNPAANRAASANR</sequence>
<organism evidence="16 17">
    <name type="scientific">Pseudoduganella violacea</name>
    <dbReference type="NCBI Taxonomy" id="1715466"/>
    <lineage>
        <taxon>Bacteria</taxon>
        <taxon>Pseudomonadati</taxon>
        <taxon>Pseudomonadota</taxon>
        <taxon>Betaproteobacteria</taxon>
        <taxon>Burkholderiales</taxon>
        <taxon>Oxalobacteraceae</taxon>
        <taxon>Telluria group</taxon>
        <taxon>Pseudoduganella</taxon>
    </lineage>
</organism>
<dbReference type="InterPro" id="IPR035965">
    <property type="entry name" value="PAS-like_dom_sf"/>
</dbReference>
<keyword evidence="8" id="KW-0067">ATP-binding</keyword>
<dbReference type="InterPro" id="IPR033479">
    <property type="entry name" value="dCache_1"/>
</dbReference>
<evidence type="ECO:0000256" key="11">
    <source>
        <dbReference type="ARBA" id="ARBA00023136"/>
    </source>
</evidence>
<dbReference type="FunFam" id="3.30.70.270:FF:000001">
    <property type="entry name" value="Diguanylate cyclase domain protein"/>
    <property type="match status" value="1"/>
</dbReference>
<protein>
    <submittedName>
        <fullName evidence="16">Diguanylate cyclase (GGDEF)-like protein/PAS domain S-box-containing protein</fullName>
    </submittedName>
</protein>
<dbReference type="GO" id="GO:0005886">
    <property type="term" value="C:plasma membrane"/>
    <property type="evidence" value="ECO:0007669"/>
    <property type="project" value="UniProtKB-SubCell"/>
</dbReference>
<keyword evidence="6" id="KW-0547">Nucleotide-binding</keyword>
<dbReference type="Proteomes" id="UP000541535">
    <property type="component" value="Unassembled WGS sequence"/>
</dbReference>
<gene>
    <name evidence="16" type="ORF">FHS03_004533</name>
</gene>
<dbReference type="SUPFAM" id="SSF55785">
    <property type="entry name" value="PYP-like sensor domain (PAS domain)"/>
    <property type="match status" value="2"/>
</dbReference>
<dbReference type="PROSITE" id="PS50112">
    <property type="entry name" value="PAS"/>
    <property type="match status" value="1"/>
</dbReference>
<evidence type="ECO:0000256" key="1">
    <source>
        <dbReference type="ARBA" id="ARBA00004651"/>
    </source>
</evidence>
<feature type="transmembrane region" description="Helical" evidence="13">
    <location>
        <begin position="293"/>
        <end position="316"/>
    </location>
</feature>
<dbReference type="InterPro" id="IPR052155">
    <property type="entry name" value="Biofilm_reg_signaling"/>
</dbReference>
<keyword evidence="3" id="KW-0597">Phosphoprotein</keyword>
<dbReference type="PANTHER" id="PTHR44757">
    <property type="entry name" value="DIGUANYLATE CYCLASE DGCP"/>
    <property type="match status" value="1"/>
</dbReference>
<evidence type="ECO:0000256" key="4">
    <source>
        <dbReference type="ARBA" id="ARBA00022679"/>
    </source>
</evidence>
<evidence type="ECO:0000256" key="13">
    <source>
        <dbReference type="SAM" id="Phobius"/>
    </source>
</evidence>
<dbReference type="NCBIfam" id="TIGR00254">
    <property type="entry name" value="GGDEF"/>
    <property type="match status" value="1"/>
</dbReference>
<dbReference type="Pfam" id="PF00990">
    <property type="entry name" value="GGDEF"/>
    <property type="match status" value="1"/>
</dbReference>
<dbReference type="InterPro" id="IPR029151">
    <property type="entry name" value="Sensor-like_sf"/>
</dbReference>
<dbReference type="InterPro" id="IPR000160">
    <property type="entry name" value="GGDEF_dom"/>
</dbReference>
<feature type="domain" description="GGDEF" evidence="15">
    <location>
        <begin position="650"/>
        <end position="783"/>
    </location>
</feature>
<evidence type="ECO:0000256" key="2">
    <source>
        <dbReference type="ARBA" id="ARBA00022475"/>
    </source>
</evidence>
<dbReference type="PROSITE" id="PS50887">
    <property type="entry name" value="GGDEF"/>
    <property type="match status" value="1"/>
</dbReference>
<reference evidence="16 17" key="1">
    <citation type="submission" date="2020-08" db="EMBL/GenBank/DDBJ databases">
        <title>Genomic Encyclopedia of Type Strains, Phase III (KMG-III): the genomes of soil and plant-associated and newly described type strains.</title>
        <authorList>
            <person name="Whitman W."/>
        </authorList>
    </citation>
    <scope>NUCLEOTIDE SEQUENCE [LARGE SCALE GENOMIC DNA]</scope>
    <source>
        <strain evidence="16 17">CECT 8897</strain>
    </source>
</reference>
<accession>A0A7W5BFR4</accession>
<dbReference type="PANTHER" id="PTHR44757:SF2">
    <property type="entry name" value="BIOFILM ARCHITECTURE MAINTENANCE PROTEIN MBAA"/>
    <property type="match status" value="1"/>
</dbReference>
<dbReference type="RefSeq" id="WP_183443166.1">
    <property type="nucleotide sequence ID" value="NZ_JACHXD010000016.1"/>
</dbReference>
<keyword evidence="10" id="KW-0902">Two-component regulatory system</keyword>
<dbReference type="SMART" id="SM00091">
    <property type="entry name" value="PAS"/>
    <property type="match status" value="2"/>
</dbReference>
<proteinExistence type="predicted"/>
<dbReference type="SMART" id="SM00267">
    <property type="entry name" value="GGDEF"/>
    <property type="match status" value="1"/>
</dbReference>
<dbReference type="InterPro" id="IPR000014">
    <property type="entry name" value="PAS"/>
</dbReference>
<dbReference type="Gene3D" id="3.30.450.20">
    <property type="entry name" value="PAS domain"/>
    <property type="match status" value="3"/>
</dbReference>
<dbReference type="CDD" id="cd12914">
    <property type="entry name" value="PDC1_DGC_like"/>
    <property type="match status" value="1"/>
</dbReference>
<keyword evidence="17" id="KW-1185">Reference proteome</keyword>
<evidence type="ECO:0000256" key="12">
    <source>
        <dbReference type="SAM" id="MobiDB-lite"/>
    </source>
</evidence>
<evidence type="ECO:0000259" key="15">
    <source>
        <dbReference type="PROSITE" id="PS50887"/>
    </source>
</evidence>
<dbReference type="Gene3D" id="6.10.340.10">
    <property type="match status" value="1"/>
</dbReference>